<organism evidence="3 4">
    <name type="scientific">Ktedonobacter racemifer DSM 44963</name>
    <dbReference type="NCBI Taxonomy" id="485913"/>
    <lineage>
        <taxon>Bacteria</taxon>
        <taxon>Bacillati</taxon>
        <taxon>Chloroflexota</taxon>
        <taxon>Ktedonobacteria</taxon>
        <taxon>Ktedonobacterales</taxon>
        <taxon>Ktedonobacteraceae</taxon>
        <taxon>Ktedonobacter</taxon>
    </lineage>
</organism>
<evidence type="ECO:0000313" key="4">
    <source>
        <dbReference type="Proteomes" id="UP000004508"/>
    </source>
</evidence>
<keyword evidence="4" id="KW-1185">Reference proteome</keyword>
<dbReference type="Gene3D" id="3.30.70.1060">
    <property type="entry name" value="Dimeric alpha+beta barrel"/>
    <property type="match status" value="1"/>
</dbReference>
<dbReference type="InterPro" id="IPR011008">
    <property type="entry name" value="Dimeric_a/b-barrel"/>
</dbReference>
<dbReference type="PANTHER" id="PTHR35174">
    <property type="entry name" value="BLL7171 PROTEIN-RELATED"/>
    <property type="match status" value="1"/>
</dbReference>
<dbReference type="STRING" id="485913.Krac_1638"/>
<dbReference type="Proteomes" id="UP000004508">
    <property type="component" value="Unassembled WGS sequence"/>
</dbReference>
<dbReference type="EMBL" id="ADVG01000004">
    <property type="protein sequence ID" value="EFH80986.1"/>
    <property type="molecule type" value="Genomic_DNA"/>
</dbReference>
<dbReference type="OrthoDB" id="668782at2"/>
<dbReference type="eggNOG" id="COG3795">
    <property type="taxonomic scope" value="Bacteria"/>
</dbReference>
<dbReference type="AlphaFoldDB" id="D6U2M2"/>
<sequence length="124" mass="13669">MNYLLLFCTNAQDLAAWQELSEEVLAHKRAQASQWLDDHRSQIRKSYGLHLPHTVTSVHVGSGGQPLVTDGPFLEGTEVIGGVAEIEVADLDEALRLAKAWSVHAPGYNVVEIWPVVVEPHTHV</sequence>
<evidence type="ECO:0000256" key="1">
    <source>
        <dbReference type="ARBA" id="ARBA00007689"/>
    </source>
</evidence>
<dbReference type="SUPFAM" id="SSF54909">
    <property type="entry name" value="Dimeric alpha+beta barrel"/>
    <property type="match status" value="1"/>
</dbReference>
<evidence type="ECO:0000259" key="2">
    <source>
        <dbReference type="Pfam" id="PF03795"/>
    </source>
</evidence>
<reference evidence="3 4" key="1">
    <citation type="journal article" date="2011" name="Stand. Genomic Sci.">
        <title>Non-contiguous finished genome sequence and contextual data of the filamentous soil bacterium Ktedonobacter racemifer type strain (SOSP1-21).</title>
        <authorList>
            <person name="Chang Y.J."/>
            <person name="Land M."/>
            <person name="Hauser L."/>
            <person name="Chertkov O."/>
            <person name="Del Rio T.G."/>
            <person name="Nolan M."/>
            <person name="Copeland A."/>
            <person name="Tice H."/>
            <person name="Cheng J.F."/>
            <person name="Lucas S."/>
            <person name="Han C."/>
            <person name="Goodwin L."/>
            <person name="Pitluck S."/>
            <person name="Ivanova N."/>
            <person name="Ovchinikova G."/>
            <person name="Pati A."/>
            <person name="Chen A."/>
            <person name="Palaniappan K."/>
            <person name="Mavromatis K."/>
            <person name="Liolios K."/>
            <person name="Brettin T."/>
            <person name="Fiebig A."/>
            <person name="Rohde M."/>
            <person name="Abt B."/>
            <person name="Goker M."/>
            <person name="Detter J.C."/>
            <person name="Woyke T."/>
            <person name="Bristow J."/>
            <person name="Eisen J.A."/>
            <person name="Markowitz V."/>
            <person name="Hugenholtz P."/>
            <person name="Kyrpides N.C."/>
            <person name="Klenk H.P."/>
            <person name="Lapidus A."/>
        </authorList>
    </citation>
    <scope>NUCLEOTIDE SEQUENCE [LARGE SCALE GENOMIC DNA]</scope>
    <source>
        <strain evidence="4">DSM 44963</strain>
    </source>
</reference>
<dbReference type="InParanoid" id="D6U2M2"/>
<dbReference type="Pfam" id="PF03795">
    <property type="entry name" value="YCII"/>
    <property type="match status" value="1"/>
</dbReference>
<comment type="similarity">
    <text evidence="1">Belongs to the YciI family.</text>
</comment>
<name>D6U2M2_KTERA</name>
<proteinExistence type="inferred from homology"/>
<accession>D6U2M2</accession>
<protein>
    <submittedName>
        <fullName evidence="3">YCII-related protein</fullName>
    </submittedName>
</protein>
<evidence type="ECO:0000313" key="3">
    <source>
        <dbReference type="EMBL" id="EFH80986.1"/>
    </source>
</evidence>
<dbReference type="PANTHER" id="PTHR35174:SF3">
    <property type="entry name" value="BLL7171 PROTEIN"/>
    <property type="match status" value="1"/>
</dbReference>
<comment type="caution">
    <text evidence="3">The sequence shown here is derived from an EMBL/GenBank/DDBJ whole genome shotgun (WGS) entry which is preliminary data.</text>
</comment>
<gene>
    <name evidence="3" type="ORF">Krac_1638</name>
</gene>
<feature type="domain" description="YCII-related" evidence="2">
    <location>
        <begin position="12"/>
        <end position="115"/>
    </location>
</feature>
<dbReference type="InterPro" id="IPR005545">
    <property type="entry name" value="YCII"/>
</dbReference>